<keyword evidence="2" id="KW-1185">Reference proteome</keyword>
<dbReference type="EMBL" id="JBBPBM010000001">
    <property type="protein sequence ID" value="KAK8600457.1"/>
    <property type="molecule type" value="Genomic_DNA"/>
</dbReference>
<comment type="caution">
    <text evidence="1">The sequence shown here is derived from an EMBL/GenBank/DDBJ whole genome shotgun (WGS) entry which is preliminary data.</text>
</comment>
<protein>
    <recommendedName>
        <fullName evidence="3">Secreted protein</fullName>
    </recommendedName>
</protein>
<gene>
    <name evidence="1" type="ORF">V6N12_050311</name>
</gene>
<name>A0ABR2GC07_9ROSI</name>
<evidence type="ECO:0000313" key="2">
    <source>
        <dbReference type="Proteomes" id="UP001472677"/>
    </source>
</evidence>
<accession>A0ABR2GC07</accession>
<evidence type="ECO:0000313" key="1">
    <source>
        <dbReference type="EMBL" id="KAK8600457.1"/>
    </source>
</evidence>
<reference evidence="1 2" key="1">
    <citation type="journal article" date="2024" name="G3 (Bethesda)">
        <title>Genome assembly of Hibiscus sabdariffa L. provides insights into metabolisms of medicinal natural products.</title>
        <authorList>
            <person name="Kim T."/>
        </authorList>
    </citation>
    <scope>NUCLEOTIDE SEQUENCE [LARGE SCALE GENOMIC DNA]</scope>
    <source>
        <strain evidence="1">TK-2024</strain>
        <tissue evidence="1">Old leaves</tissue>
    </source>
</reference>
<sequence length="87" mass="9225">MLLDLGSPFLLFPFDSLMRSLALKLTRGLGCSTTSANVSSVRNQVTKELDLASAGSTTSCACGSDLTWAVVFVFAEVGKNLRLKHGT</sequence>
<proteinExistence type="predicted"/>
<evidence type="ECO:0008006" key="3">
    <source>
        <dbReference type="Google" id="ProtNLM"/>
    </source>
</evidence>
<dbReference type="Proteomes" id="UP001472677">
    <property type="component" value="Unassembled WGS sequence"/>
</dbReference>
<organism evidence="1 2">
    <name type="scientific">Hibiscus sabdariffa</name>
    <name type="common">roselle</name>
    <dbReference type="NCBI Taxonomy" id="183260"/>
    <lineage>
        <taxon>Eukaryota</taxon>
        <taxon>Viridiplantae</taxon>
        <taxon>Streptophyta</taxon>
        <taxon>Embryophyta</taxon>
        <taxon>Tracheophyta</taxon>
        <taxon>Spermatophyta</taxon>
        <taxon>Magnoliopsida</taxon>
        <taxon>eudicotyledons</taxon>
        <taxon>Gunneridae</taxon>
        <taxon>Pentapetalae</taxon>
        <taxon>rosids</taxon>
        <taxon>malvids</taxon>
        <taxon>Malvales</taxon>
        <taxon>Malvaceae</taxon>
        <taxon>Malvoideae</taxon>
        <taxon>Hibiscus</taxon>
    </lineage>
</organism>